<dbReference type="EMBL" id="JAGJCF010000015">
    <property type="protein sequence ID" value="MBP0617263.1"/>
    <property type="molecule type" value="Genomic_DNA"/>
</dbReference>
<accession>A0ABS4BKK5</accession>
<keyword evidence="2" id="KW-1185">Reference proteome</keyword>
<reference evidence="1 2" key="1">
    <citation type="submission" date="2021-04" db="EMBL/GenBank/DDBJ databases">
        <title>Whole genome sequence of Jiella sp. KSK16Y-1.</title>
        <authorList>
            <person name="Tuo L."/>
        </authorList>
    </citation>
    <scope>NUCLEOTIDE SEQUENCE [LARGE SCALE GENOMIC DNA]</scope>
    <source>
        <strain evidence="1 2">KSK16Y-1</strain>
    </source>
</reference>
<dbReference type="Pfam" id="PF12686">
    <property type="entry name" value="DUF3800"/>
    <property type="match status" value="1"/>
</dbReference>
<proteinExistence type="predicted"/>
<evidence type="ECO:0000313" key="1">
    <source>
        <dbReference type="EMBL" id="MBP0617263.1"/>
    </source>
</evidence>
<dbReference type="InterPro" id="IPR024524">
    <property type="entry name" value="DUF3800"/>
</dbReference>
<gene>
    <name evidence="1" type="ORF">J6595_16880</name>
</gene>
<evidence type="ECO:0000313" key="2">
    <source>
        <dbReference type="Proteomes" id="UP000678276"/>
    </source>
</evidence>
<protein>
    <submittedName>
        <fullName evidence="1">Uncharacterized protein</fullName>
    </submittedName>
</protein>
<dbReference type="RefSeq" id="WP_209595815.1">
    <property type="nucleotide sequence ID" value="NZ_JAGJCF010000015.1"/>
</dbReference>
<organism evidence="1 2">
    <name type="scientific">Jiella mangrovi</name>
    <dbReference type="NCBI Taxonomy" id="2821407"/>
    <lineage>
        <taxon>Bacteria</taxon>
        <taxon>Pseudomonadati</taxon>
        <taxon>Pseudomonadota</taxon>
        <taxon>Alphaproteobacteria</taxon>
        <taxon>Hyphomicrobiales</taxon>
        <taxon>Aurantimonadaceae</taxon>
        <taxon>Jiella</taxon>
    </lineage>
</organism>
<comment type="caution">
    <text evidence="1">The sequence shown here is derived from an EMBL/GenBank/DDBJ whole genome shotgun (WGS) entry which is preliminary data.</text>
</comment>
<dbReference type="Proteomes" id="UP000678276">
    <property type="component" value="Unassembled WGS sequence"/>
</dbReference>
<sequence length="146" mass="16638">MRIGADLFPEHPYHVSLKMCLQCAYRFLEERAQADRLSHFVFERRGLKEDRELELEFLRIVSGQNDFGRHFAGFRLVFADKKINSTGLQIADLVARPTGVHAMRPGQRNRAFAAFRSKFIGIPASGYGNRGIHVMKKRKASDSSKA</sequence>
<name>A0ABS4BKK5_9HYPH</name>